<organism evidence="1 2">
    <name type="scientific">Rickettsia australis (strain Cutlack)</name>
    <dbReference type="NCBI Taxonomy" id="1105110"/>
    <lineage>
        <taxon>Bacteria</taxon>
        <taxon>Pseudomonadati</taxon>
        <taxon>Pseudomonadota</taxon>
        <taxon>Alphaproteobacteria</taxon>
        <taxon>Rickettsiales</taxon>
        <taxon>Rickettsiaceae</taxon>
        <taxon>Rickettsieae</taxon>
        <taxon>Rickettsia</taxon>
        <taxon>spotted fever group</taxon>
    </lineage>
</organism>
<dbReference type="RefSeq" id="WP_014412692.1">
    <property type="nucleotide sequence ID" value="NC_017058.1"/>
</dbReference>
<dbReference type="HOGENOM" id="CLU_3047487_0_0_5"/>
<dbReference type="STRING" id="1105110.MC5_04270"/>
<proteinExistence type="predicted"/>
<evidence type="ECO:0000313" key="2">
    <source>
        <dbReference type="Proteomes" id="UP000007589"/>
    </source>
</evidence>
<reference evidence="2" key="1">
    <citation type="submission" date="2012-02" db="EMBL/GenBank/DDBJ databases">
        <title>Complete genome sequence of Rickettsia australis strain Cutlack.</title>
        <authorList>
            <person name="Johnson S.L."/>
            <person name="Munk A.C."/>
            <person name="Han S."/>
            <person name="Bruce D.C."/>
            <person name="Dasch G.A."/>
        </authorList>
    </citation>
    <scope>NUCLEOTIDE SEQUENCE [LARGE SCALE GENOMIC DNA]</scope>
    <source>
        <strain evidence="2">Cutlack</strain>
    </source>
</reference>
<protein>
    <submittedName>
        <fullName evidence="1">Transcription activator</fullName>
    </submittedName>
</protein>
<accession>H8K7C3</accession>
<dbReference type="EMBL" id="CP003338">
    <property type="protein sequence ID" value="AFC71166.1"/>
    <property type="molecule type" value="Genomic_DNA"/>
</dbReference>
<dbReference type="InterPro" id="IPR011256">
    <property type="entry name" value="Reg_factor_effector_dom_sf"/>
</dbReference>
<dbReference type="KEGG" id="rau:MC5_04270"/>
<keyword evidence="2" id="KW-1185">Reference proteome</keyword>
<dbReference type="InterPro" id="IPR053182">
    <property type="entry name" value="YobU-like_regulator"/>
</dbReference>
<gene>
    <name evidence="1" type="ordered locus">MC5_04270</name>
</gene>
<dbReference type="Gene3D" id="3.20.80.10">
    <property type="entry name" value="Regulatory factor, effector binding domain"/>
    <property type="match status" value="1"/>
</dbReference>
<dbReference type="PANTHER" id="PTHR36444:SF2">
    <property type="entry name" value="TRANSCRIPTIONAL REGULATOR PROTEIN YOBU-RELATED"/>
    <property type="match status" value="1"/>
</dbReference>
<name>H8K7C3_RICAC</name>
<sequence>MPKVVIDMWHKIWNMNTAMLEGERAYIADFEIYDKRSSDLNNAIVDIYIGIQNT</sequence>
<dbReference type="AlphaFoldDB" id="H8K7C3"/>
<dbReference type="PANTHER" id="PTHR36444">
    <property type="entry name" value="TRANSCRIPTIONAL REGULATOR PROTEIN YOBU-RELATED"/>
    <property type="match status" value="1"/>
</dbReference>
<dbReference type="Proteomes" id="UP000007589">
    <property type="component" value="Chromosome"/>
</dbReference>
<dbReference type="eggNOG" id="COG3708">
    <property type="taxonomic scope" value="Bacteria"/>
</dbReference>
<evidence type="ECO:0000313" key="1">
    <source>
        <dbReference type="EMBL" id="AFC71166.1"/>
    </source>
</evidence>